<feature type="domain" description="Reverse transcriptase zinc-binding" evidence="1">
    <location>
        <begin position="104"/>
        <end position="169"/>
    </location>
</feature>
<reference evidence="2" key="1">
    <citation type="submission" date="2021-01" db="EMBL/GenBank/DDBJ databases">
        <title>Adiantum capillus-veneris genome.</title>
        <authorList>
            <person name="Fang Y."/>
            <person name="Liao Q."/>
        </authorList>
    </citation>
    <scope>NUCLEOTIDE SEQUENCE</scope>
    <source>
        <strain evidence="2">H3</strain>
        <tissue evidence="2">Leaf</tissue>
    </source>
</reference>
<evidence type="ECO:0000259" key="1">
    <source>
        <dbReference type="Pfam" id="PF13966"/>
    </source>
</evidence>
<dbReference type="Pfam" id="PF13966">
    <property type="entry name" value="zf-RVT"/>
    <property type="match status" value="1"/>
</dbReference>
<accession>A0A9D4UW32</accession>
<proteinExistence type="predicted"/>
<dbReference type="EMBL" id="JABFUD020000010">
    <property type="protein sequence ID" value="KAI5074986.1"/>
    <property type="molecule type" value="Genomic_DNA"/>
</dbReference>
<gene>
    <name evidence="2" type="ORF">GOP47_0010947</name>
</gene>
<sequence length="270" mass="32856">MQQTRHSLPNSQHATQAVARRQYGLGYRCKRDWHQLRAHVYSLPMFNSVNEEERFRDWALPGHSANWWKSHTNVFYILLLPENNMYQRCNKQWSLRMNVLWWNNVLSSIWLVPNQFKFKFFLWRVCTGTLATAANLNRKGFTNGTCARCKKLETVRHIFWHCKIVAKWWKWAEYKWYTTWGVQITKYKLTFAKVNMQHDNALQFALHSFRIWFLWFIWSMRNLEIFEKNTGFNHTVPMRVIRDMMIEDAMVLKDKDFRDRVMHVLNKLIV</sequence>
<dbReference type="AlphaFoldDB" id="A0A9D4UW32"/>
<comment type="caution">
    <text evidence="2">The sequence shown here is derived from an EMBL/GenBank/DDBJ whole genome shotgun (WGS) entry which is preliminary data.</text>
</comment>
<dbReference type="OrthoDB" id="1745633at2759"/>
<protein>
    <recommendedName>
        <fullName evidence="1">Reverse transcriptase zinc-binding domain-containing protein</fullName>
    </recommendedName>
</protein>
<organism evidence="2 3">
    <name type="scientific">Adiantum capillus-veneris</name>
    <name type="common">Maidenhair fern</name>
    <dbReference type="NCBI Taxonomy" id="13818"/>
    <lineage>
        <taxon>Eukaryota</taxon>
        <taxon>Viridiplantae</taxon>
        <taxon>Streptophyta</taxon>
        <taxon>Embryophyta</taxon>
        <taxon>Tracheophyta</taxon>
        <taxon>Polypodiopsida</taxon>
        <taxon>Polypodiidae</taxon>
        <taxon>Polypodiales</taxon>
        <taxon>Pteridineae</taxon>
        <taxon>Pteridaceae</taxon>
        <taxon>Vittarioideae</taxon>
        <taxon>Adiantum</taxon>
    </lineage>
</organism>
<evidence type="ECO:0000313" key="2">
    <source>
        <dbReference type="EMBL" id="KAI5074986.1"/>
    </source>
</evidence>
<dbReference type="InterPro" id="IPR026960">
    <property type="entry name" value="RVT-Znf"/>
</dbReference>
<name>A0A9D4UW32_ADICA</name>
<dbReference type="Proteomes" id="UP000886520">
    <property type="component" value="Chromosome 10"/>
</dbReference>
<keyword evidence="3" id="KW-1185">Reference proteome</keyword>
<evidence type="ECO:0000313" key="3">
    <source>
        <dbReference type="Proteomes" id="UP000886520"/>
    </source>
</evidence>